<dbReference type="AlphaFoldDB" id="A0A9Q9ASZ4"/>
<dbReference type="InterPro" id="IPR038883">
    <property type="entry name" value="AN11006-like"/>
</dbReference>
<evidence type="ECO:0000313" key="1">
    <source>
        <dbReference type="EMBL" id="USW54859.1"/>
    </source>
</evidence>
<proteinExistence type="predicted"/>
<protein>
    <recommendedName>
        <fullName evidence="3">F-box domain-containing protein</fullName>
    </recommendedName>
</protein>
<dbReference type="PANTHER" id="PTHR42085:SF1">
    <property type="entry name" value="F-BOX DOMAIN-CONTAINING PROTEIN"/>
    <property type="match status" value="1"/>
</dbReference>
<dbReference type="EMBL" id="CP099423">
    <property type="protein sequence ID" value="USW54859.1"/>
    <property type="molecule type" value="Genomic_DNA"/>
</dbReference>
<sequence>MAADANGGNLSEPPDLSQPNCLLFSIPGELRNQIYESALTAEDGEVSIEIGYSHFGSPNKIWALSRTCKTIHHECRNLVDKLNTLRLIVAAPSQLNYFTSCPEVLRVRGLRNIPIDLGSESLQVGHLWREFADDVRLFHKAAMARSITPKLSLTHDGTPNGPQAWPFSIGAPETTARELDVLVESLADSTQRMSAGKDFRGRVLRKLWPVWAVQRGF</sequence>
<name>A0A9Q9ASZ4_9PEZI</name>
<keyword evidence="2" id="KW-1185">Reference proteome</keyword>
<accession>A0A9Q9ASZ4</accession>
<evidence type="ECO:0008006" key="3">
    <source>
        <dbReference type="Google" id="ProtNLM"/>
    </source>
</evidence>
<dbReference type="Proteomes" id="UP001056384">
    <property type="component" value="Chromosome 6"/>
</dbReference>
<evidence type="ECO:0000313" key="2">
    <source>
        <dbReference type="Proteomes" id="UP001056384"/>
    </source>
</evidence>
<dbReference type="PANTHER" id="PTHR42085">
    <property type="entry name" value="F-BOX DOMAIN-CONTAINING PROTEIN"/>
    <property type="match status" value="1"/>
</dbReference>
<organism evidence="1 2">
    <name type="scientific">Septoria linicola</name>
    <dbReference type="NCBI Taxonomy" id="215465"/>
    <lineage>
        <taxon>Eukaryota</taxon>
        <taxon>Fungi</taxon>
        <taxon>Dikarya</taxon>
        <taxon>Ascomycota</taxon>
        <taxon>Pezizomycotina</taxon>
        <taxon>Dothideomycetes</taxon>
        <taxon>Dothideomycetidae</taxon>
        <taxon>Mycosphaerellales</taxon>
        <taxon>Mycosphaerellaceae</taxon>
        <taxon>Septoria</taxon>
    </lineage>
</organism>
<gene>
    <name evidence="1" type="ORF">Slin15195_G081780</name>
</gene>
<reference evidence="1" key="1">
    <citation type="submission" date="2022-06" db="EMBL/GenBank/DDBJ databases">
        <title>Complete genome sequences of two strains of the flax pathogen Septoria linicola.</title>
        <authorList>
            <person name="Lapalu N."/>
            <person name="Simon A."/>
            <person name="Demenou B."/>
            <person name="Paumier D."/>
            <person name="Guillot M.-P."/>
            <person name="Gout L."/>
            <person name="Valade R."/>
        </authorList>
    </citation>
    <scope>NUCLEOTIDE SEQUENCE</scope>
    <source>
        <strain evidence="1">SE15195</strain>
    </source>
</reference>